<evidence type="ECO:0000313" key="2">
    <source>
        <dbReference type="EMBL" id="MDR6594570.1"/>
    </source>
</evidence>
<protein>
    <submittedName>
        <fullName evidence="2">Uncharacterized protein</fullName>
    </submittedName>
</protein>
<reference evidence="2 3" key="1">
    <citation type="submission" date="2023-07" db="EMBL/GenBank/DDBJ databases">
        <title>Sequencing the genomes of 1000 actinobacteria strains.</title>
        <authorList>
            <person name="Klenk H.-P."/>
        </authorList>
    </citation>
    <scope>NUCLEOTIDE SEQUENCE [LARGE SCALE GENOMIC DNA]</scope>
    <source>
        <strain evidence="2 3">DSM 43749</strain>
    </source>
</reference>
<dbReference type="RefSeq" id="WP_310307582.1">
    <property type="nucleotide sequence ID" value="NZ_BAAAXB010000001.1"/>
</dbReference>
<proteinExistence type="predicted"/>
<dbReference type="Proteomes" id="UP001268819">
    <property type="component" value="Unassembled WGS sequence"/>
</dbReference>
<evidence type="ECO:0000256" key="1">
    <source>
        <dbReference type="SAM" id="MobiDB-lite"/>
    </source>
</evidence>
<name>A0ABU1PVB9_9PSEU</name>
<organism evidence="2 3">
    <name type="scientific">Saccharothrix longispora</name>
    <dbReference type="NCBI Taxonomy" id="33920"/>
    <lineage>
        <taxon>Bacteria</taxon>
        <taxon>Bacillati</taxon>
        <taxon>Actinomycetota</taxon>
        <taxon>Actinomycetes</taxon>
        <taxon>Pseudonocardiales</taxon>
        <taxon>Pseudonocardiaceae</taxon>
        <taxon>Saccharothrix</taxon>
    </lineage>
</organism>
<feature type="region of interest" description="Disordered" evidence="1">
    <location>
        <begin position="46"/>
        <end position="90"/>
    </location>
</feature>
<gene>
    <name evidence="2" type="ORF">J2S66_002954</name>
</gene>
<sequence length="106" mass="11523">MEESKCGTIPPEGDDVMGGLRPTFHRSDRIDAEKVTYITTEALPRSGETSLFDDSDQAGGTFGQRPPQVSRVHRDRAGHPMASSGLRVRPSRIRGTCPIIMAVGRS</sequence>
<comment type="caution">
    <text evidence="2">The sequence shown here is derived from an EMBL/GenBank/DDBJ whole genome shotgun (WGS) entry which is preliminary data.</text>
</comment>
<feature type="region of interest" description="Disordered" evidence="1">
    <location>
        <begin position="1"/>
        <end position="24"/>
    </location>
</feature>
<evidence type="ECO:0000313" key="3">
    <source>
        <dbReference type="Proteomes" id="UP001268819"/>
    </source>
</evidence>
<dbReference type="EMBL" id="JAVDSG010000001">
    <property type="protein sequence ID" value="MDR6594570.1"/>
    <property type="molecule type" value="Genomic_DNA"/>
</dbReference>
<accession>A0ABU1PVB9</accession>
<keyword evidence="3" id="KW-1185">Reference proteome</keyword>